<evidence type="ECO:0000256" key="1">
    <source>
        <dbReference type="ARBA" id="ARBA00012417"/>
    </source>
</evidence>
<evidence type="ECO:0000256" key="3">
    <source>
        <dbReference type="ARBA" id="ARBA00022679"/>
    </source>
</evidence>
<dbReference type="InterPro" id="IPR010372">
    <property type="entry name" value="DNA_pol3_delta_N"/>
</dbReference>
<protein>
    <recommendedName>
        <fullName evidence="2">DNA polymerase III subunit delta</fullName>
        <ecNumber evidence="1">2.7.7.7</ecNumber>
    </recommendedName>
</protein>
<evidence type="ECO:0000313" key="11">
    <source>
        <dbReference type="EMBL" id="KAF0133845.1"/>
    </source>
</evidence>
<dbReference type="SUPFAM" id="SSF48019">
    <property type="entry name" value="post-AAA+ oligomerization domain-like"/>
    <property type="match status" value="1"/>
</dbReference>
<dbReference type="GO" id="GO:0006261">
    <property type="term" value="P:DNA-templated DNA replication"/>
    <property type="evidence" value="ECO:0007669"/>
    <property type="project" value="TreeGrafter"/>
</dbReference>
<dbReference type="InterPro" id="IPR008921">
    <property type="entry name" value="DNA_pol3_clamp-load_cplx_C"/>
</dbReference>
<dbReference type="Pfam" id="PF06144">
    <property type="entry name" value="DNA_pol3_delta"/>
    <property type="match status" value="1"/>
</dbReference>
<dbReference type="Gene3D" id="1.20.272.10">
    <property type="match status" value="1"/>
</dbReference>
<dbReference type="EMBL" id="WPAF01000017">
    <property type="protein sequence ID" value="KAF0133845.1"/>
    <property type="molecule type" value="Genomic_DNA"/>
</dbReference>
<comment type="catalytic activity">
    <reaction evidence="8">
        <text>DNA(n) + a 2'-deoxyribonucleoside 5'-triphosphate = DNA(n+1) + diphosphate</text>
        <dbReference type="Rhea" id="RHEA:22508"/>
        <dbReference type="Rhea" id="RHEA-COMP:17339"/>
        <dbReference type="Rhea" id="RHEA-COMP:17340"/>
        <dbReference type="ChEBI" id="CHEBI:33019"/>
        <dbReference type="ChEBI" id="CHEBI:61560"/>
        <dbReference type="ChEBI" id="CHEBI:173112"/>
        <dbReference type="EC" id="2.7.7.7"/>
    </reaction>
</comment>
<evidence type="ECO:0000256" key="7">
    <source>
        <dbReference type="ARBA" id="ARBA00034754"/>
    </source>
</evidence>
<comment type="similarity">
    <text evidence="7">Belongs to the DNA polymerase HolA subunit family.</text>
</comment>
<gene>
    <name evidence="11" type="ORF">FD145_1055</name>
</gene>
<accession>A0A833L0K5</accession>
<dbReference type="Proteomes" id="UP000488506">
    <property type="component" value="Unassembled WGS sequence"/>
</dbReference>
<proteinExistence type="inferred from homology"/>
<dbReference type="EC" id="2.7.7.7" evidence="1"/>
<evidence type="ECO:0000259" key="9">
    <source>
        <dbReference type="Pfam" id="PF06144"/>
    </source>
</evidence>
<comment type="caution">
    <text evidence="11">The sequence shown here is derived from an EMBL/GenBank/DDBJ whole genome shotgun (WGS) entry which is preliminary data.</text>
</comment>
<dbReference type="InterPro" id="IPR027417">
    <property type="entry name" value="P-loop_NTPase"/>
</dbReference>
<feature type="domain" description="DNA polymerase III delta subunit-like C-terminal" evidence="10">
    <location>
        <begin position="189"/>
        <end position="303"/>
    </location>
</feature>
<evidence type="ECO:0000259" key="10">
    <source>
        <dbReference type="Pfam" id="PF21694"/>
    </source>
</evidence>
<reference evidence="11 12" key="1">
    <citation type="submission" date="2019-12" db="EMBL/GenBank/DDBJ databases">
        <authorList>
            <person name="Wolfe R."/>
            <person name="Danczak R."/>
            <person name="Wilkins M."/>
        </authorList>
    </citation>
    <scope>NUCLEOTIDE SEQUENCE [LARGE SCALE GENOMIC DNA]</scope>
    <source>
        <strain evidence="11">X2_MaxBin.013</strain>
    </source>
</reference>
<dbReference type="GO" id="GO:0003887">
    <property type="term" value="F:DNA-directed DNA polymerase activity"/>
    <property type="evidence" value="ECO:0007669"/>
    <property type="project" value="UniProtKB-KW"/>
</dbReference>
<dbReference type="Gene3D" id="1.10.8.60">
    <property type="match status" value="1"/>
</dbReference>
<dbReference type="PANTHER" id="PTHR34388:SF1">
    <property type="entry name" value="DNA POLYMERASE III SUBUNIT DELTA"/>
    <property type="match status" value="1"/>
</dbReference>
<keyword evidence="6" id="KW-0239">DNA-directed DNA polymerase</keyword>
<name>A0A833L0K5_UNCSA</name>
<keyword evidence="5" id="KW-0235">DNA replication</keyword>
<dbReference type="GO" id="GO:0003677">
    <property type="term" value="F:DNA binding"/>
    <property type="evidence" value="ECO:0007669"/>
    <property type="project" value="InterPro"/>
</dbReference>
<dbReference type="InterPro" id="IPR005790">
    <property type="entry name" value="DNA_polIII_delta"/>
</dbReference>
<evidence type="ECO:0000313" key="12">
    <source>
        <dbReference type="Proteomes" id="UP000488506"/>
    </source>
</evidence>
<evidence type="ECO:0000256" key="8">
    <source>
        <dbReference type="ARBA" id="ARBA00049244"/>
    </source>
</evidence>
<dbReference type="PANTHER" id="PTHR34388">
    <property type="entry name" value="DNA POLYMERASE III SUBUNIT DELTA"/>
    <property type="match status" value="1"/>
</dbReference>
<organism evidence="11 12">
    <name type="scientific">Candidatus Saganbacteria bacterium</name>
    <dbReference type="NCBI Taxonomy" id="2575572"/>
    <lineage>
        <taxon>Bacteria</taxon>
        <taxon>Bacillati</taxon>
        <taxon>Saganbacteria</taxon>
    </lineage>
</organism>
<sequence length="311" mass="35503">MSSIVILFGEERFQVKQELAQIKKSSPSALVETCESISSEELAEKMAIPSLFAPERLMVVEGFDFSKDCGAIEPLINNFPQGLKLVFLYPSNLDGRTKIFRLLKEKASIIEHRKISEWEQEKLARWVIETSGKSNKKIDLQTAEFLIELVGLNMERLYSEIEKLSVYADGREKITMDDIKALVPNTGYDVFTLSNALIKKDKKTAFDSIHRLLSDGNNPIEMMGLISSQFLMLYKIKMLMKNKLDPYKIAQIIRANPFRVKLLSNETARFSQEELENNIDLLVKSDFKLKHGANPKVEIPLLIAELISEKR</sequence>
<keyword evidence="3" id="KW-0808">Transferase</keyword>
<dbReference type="Pfam" id="PF21694">
    <property type="entry name" value="DNA_pol3_delta_C"/>
    <property type="match status" value="1"/>
</dbReference>
<keyword evidence="4" id="KW-0548">Nucleotidyltransferase</keyword>
<evidence type="ECO:0000256" key="6">
    <source>
        <dbReference type="ARBA" id="ARBA00022932"/>
    </source>
</evidence>
<evidence type="ECO:0000256" key="5">
    <source>
        <dbReference type="ARBA" id="ARBA00022705"/>
    </source>
</evidence>
<evidence type="ECO:0000256" key="4">
    <source>
        <dbReference type="ARBA" id="ARBA00022695"/>
    </source>
</evidence>
<dbReference type="SUPFAM" id="SSF52540">
    <property type="entry name" value="P-loop containing nucleoside triphosphate hydrolases"/>
    <property type="match status" value="1"/>
</dbReference>
<dbReference type="GO" id="GO:0009360">
    <property type="term" value="C:DNA polymerase III complex"/>
    <property type="evidence" value="ECO:0007669"/>
    <property type="project" value="InterPro"/>
</dbReference>
<evidence type="ECO:0000256" key="2">
    <source>
        <dbReference type="ARBA" id="ARBA00017703"/>
    </source>
</evidence>
<dbReference type="InterPro" id="IPR048466">
    <property type="entry name" value="DNA_pol3_delta-like_C"/>
</dbReference>
<feature type="domain" description="DNA polymerase III delta N-terminal" evidence="9">
    <location>
        <begin position="6"/>
        <end position="111"/>
    </location>
</feature>
<dbReference type="Gene3D" id="3.40.50.300">
    <property type="entry name" value="P-loop containing nucleotide triphosphate hydrolases"/>
    <property type="match status" value="1"/>
</dbReference>
<dbReference type="NCBIfam" id="TIGR01128">
    <property type="entry name" value="holA"/>
    <property type="match status" value="1"/>
</dbReference>
<dbReference type="AlphaFoldDB" id="A0A833L0K5"/>